<organism evidence="2 3">
    <name type="scientific">Cyclobacterium jeungdonense</name>
    <dbReference type="NCBI Taxonomy" id="708087"/>
    <lineage>
        <taxon>Bacteria</taxon>
        <taxon>Pseudomonadati</taxon>
        <taxon>Bacteroidota</taxon>
        <taxon>Cytophagia</taxon>
        <taxon>Cytophagales</taxon>
        <taxon>Cyclobacteriaceae</taxon>
        <taxon>Cyclobacterium</taxon>
    </lineage>
</organism>
<dbReference type="RefSeq" id="WP_163385031.1">
    <property type="nucleotide sequence ID" value="NZ_JAUFQS010000006.1"/>
</dbReference>
<dbReference type="CDD" id="cd18809">
    <property type="entry name" value="SF1_C_RecD"/>
    <property type="match status" value="1"/>
</dbReference>
<evidence type="ECO:0000259" key="1">
    <source>
        <dbReference type="SMART" id="SM00382"/>
    </source>
</evidence>
<dbReference type="SMART" id="SM00382">
    <property type="entry name" value="AAA"/>
    <property type="match status" value="1"/>
</dbReference>
<dbReference type="InterPro" id="IPR027417">
    <property type="entry name" value="P-loop_NTPase"/>
</dbReference>
<sequence length="530" mass="60959">MTFLKTFFRQEFEAKGLDMSNEPFIQALEIALYTNKSLFLTGRAGTGKTTFLHTLRRINTSKNTVVVAPTGVAAINAKGKTIHSFFKIDPRQLFLPGDPRLEPKATGPNGSIFDTFKYNKSRLSLIKNLDLLVIDEISMVRVELLDVLDQILRLFRRKRHLPFGGVQLLLIGDPFQLPPVVRENDWSLLSAHYQTRFFFSSHAFQQLRPYHIALQKIYRQKDEVFKNLLNRIRESKHTFDDIAFLNKRASSYHFDLLDQGYIMLGTHNHSIIRINQQKLDLLESPVRTYPASMEGEFPPSMAPFDPLDLTLKVGAQVIFMKNNPEKNYYNGMIGKVVEMHENKVVVENNAGAFLEVEREVWEHVDFRFNDKEGKVDAEVIGKFTQFPLKLAWAITVHKSQGLTFDKCIVDIGRSFEAGQVYVALSRCTNLEGLVLKAPIGMQSVKVSQDSLNFSLQRQEESQIEEDLKEQRAFASLPYAFDAYRKGNLSKAKAIFKEVQEIHDITRYAKWKQFLQIKPWLDSRIDIKKST</sequence>
<dbReference type="SUPFAM" id="SSF52540">
    <property type="entry name" value="P-loop containing nucleoside triphosphate hydrolases"/>
    <property type="match status" value="2"/>
</dbReference>
<dbReference type="EMBL" id="JAUFQS010000006">
    <property type="protein sequence ID" value="MDN3687702.1"/>
    <property type="molecule type" value="Genomic_DNA"/>
</dbReference>
<evidence type="ECO:0000313" key="3">
    <source>
        <dbReference type="Proteomes" id="UP001236663"/>
    </source>
</evidence>
<comment type="caution">
    <text evidence="2">The sequence shown here is derived from an EMBL/GenBank/DDBJ whole genome shotgun (WGS) entry which is preliminary data.</text>
</comment>
<dbReference type="PANTHER" id="PTHR47642">
    <property type="entry name" value="ATP-DEPENDENT DNA HELICASE"/>
    <property type="match status" value="1"/>
</dbReference>
<protein>
    <submittedName>
        <fullName evidence="2">AAA family ATPase</fullName>
    </submittedName>
</protein>
<dbReference type="Gene3D" id="2.30.30.940">
    <property type="match status" value="1"/>
</dbReference>
<dbReference type="Pfam" id="PF05970">
    <property type="entry name" value="PIF1"/>
    <property type="match status" value="1"/>
</dbReference>
<gene>
    <name evidence="2" type="ORF">QWZ15_07675</name>
</gene>
<feature type="domain" description="AAA+ ATPase" evidence="1">
    <location>
        <begin position="34"/>
        <end position="223"/>
    </location>
</feature>
<dbReference type="Gene3D" id="3.40.50.300">
    <property type="entry name" value="P-loop containing nucleotide triphosphate hydrolases"/>
    <property type="match status" value="2"/>
</dbReference>
<evidence type="ECO:0000313" key="2">
    <source>
        <dbReference type="EMBL" id="MDN3687702.1"/>
    </source>
</evidence>
<name>A0ABT8C6L4_9BACT</name>
<dbReference type="InterPro" id="IPR010285">
    <property type="entry name" value="DNA_helicase_pif1-like_DEAD"/>
</dbReference>
<dbReference type="InterPro" id="IPR003593">
    <property type="entry name" value="AAA+_ATPase"/>
</dbReference>
<keyword evidence="3" id="KW-1185">Reference proteome</keyword>
<accession>A0ABT8C6L4</accession>
<dbReference type="Proteomes" id="UP001236663">
    <property type="component" value="Unassembled WGS sequence"/>
</dbReference>
<proteinExistence type="predicted"/>
<reference evidence="3" key="1">
    <citation type="journal article" date="2019" name="Int. J. Syst. Evol. Microbiol.">
        <title>The Global Catalogue of Microorganisms (GCM) 10K type strain sequencing project: providing services to taxonomists for standard genome sequencing and annotation.</title>
        <authorList>
            <consortium name="The Broad Institute Genomics Platform"/>
            <consortium name="The Broad Institute Genome Sequencing Center for Infectious Disease"/>
            <person name="Wu L."/>
            <person name="Ma J."/>
        </authorList>
    </citation>
    <scope>NUCLEOTIDE SEQUENCE [LARGE SCALE GENOMIC DNA]</scope>
    <source>
        <strain evidence="3">CECT 7706</strain>
    </source>
</reference>
<dbReference type="InterPro" id="IPR051055">
    <property type="entry name" value="PIF1_helicase"/>
</dbReference>